<evidence type="ECO:0000256" key="3">
    <source>
        <dbReference type="ARBA" id="ARBA00023159"/>
    </source>
</evidence>
<gene>
    <name evidence="7" type="ORF">KS407_09480</name>
</gene>
<dbReference type="SUPFAM" id="SSF51206">
    <property type="entry name" value="cAMP-binding domain-like"/>
    <property type="match status" value="1"/>
</dbReference>
<dbReference type="PROSITE" id="PS51063">
    <property type="entry name" value="HTH_CRP_2"/>
    <property type="match status" value="1"/>
</dbReference>
<dbReference type="CDD" id="cd00092">
    <property type="entry name" value="HTH_CRP"/>
    <property type="match status" value="1"/>
</dbReference>
<evidence type="ECO:0000256" key="2">
    <source>
        <dbReference type="ARBA" id="ARBA00023125"/>
    </source>
</evidence>
<evidence type="ECO:0000256" key="4">
    <source>
        <dbReference type="ARBA" id="ARBA00023163"/>
    </source>
</evidence>
<organism evidence="7 8">
    <name type="scientific">Evansella alkalicola</name>
    <dbReference type="NCBI Taxonomy" id="745819"/>
    <lineage>
        <taxon>Bacteria</taxon>
        <taxon>Bacillati</taxon>
        <taxon>Bacillota</taxon>
        <taxon>Bacilli</taxon>
        <taxon>Bacillales</taxon>
        <taxon>Bacillaceae</taxon>
        <taxon>Evansella</taxon>
    </lineage>
</organism>
<dbReference type="Gene3D" id="2.60.120.10">
    <property type="entry name" value="Jelly Rolls"/>
    <property type="match status" value="1"/>
</dbReference>
<dbReference type="PRINTS" id="PR00034">
    <property type="entry name" value="HTHCRP"/>
</dbReference>
<accession>A0ABS6JTU3</accession>
<reference evidence="7 8" key="1">
    <citation type="submission" date="2021-06" db="EMBL/GenBank/DDBJ databases">
        <title>Bacillus sp. RD4P76, an endophyte from a halophyte.</title>
        <authorList>
            <person name="Sun J.-Q."/>
        </authorList>
    </citation>
    <scope>NUCLEOTIDE SEQUENCE [LARGE SCALE GENOMIC DNA]</scope>
    <source>
        <strain evidence="7 8">JCM 17098</strain>
    </source>
</reference>
<dbReference type="Pfam" id="PF13545">
    <property type="entry name" value="HTH_Crp_2"/>
    <property type="match status" value="1"/>
</dbReference>
<dbReference type="CDD" id="cd00038">
    <property type="entry name" value="CAP_ED"/>
    <property type="match status" value="1"/>
</dbReference>
<dbReference type="SMART" id="SM00100">
    <property type="entry name" value="cNMP"/>
    <property type="match status" value="1"/>
</dbReference>
<feature type="domain" description="HTH crp-type" evidence="6">
    <location>
        <begin position="153"/>
        <end position="227"/>
    </location>
</feature>
<dbReference type="Gene3D" id="1.10.10.10">
    <property type="entry name" value="Winged helix-like DNA-binding domain superfamily/Winged helix DNA-binding domain"/>
    <property type="match status" value="1"/>
</dbReference>
<feature type="domain" description="Cyclic nucleotide-binding" evidence="5">
    <location>
        <begin position="19"/>
        <end position="139"/>
    </location>
</feature>
<dbReference type="RefSeq" id="WP_088073183.1">
    <property type="nucleotide sequence ID" value="NZ_JAHQCR010000041.1"/>
</dbReference>
<dbReference type="PANTHER" id="PTHR24567:SF28">
    <property type="entry name" value="LISTERIOLYSIN REGULATORY PROTEIN"/>
    <property type="match status" value="1"/>
</dbReference>
<dbReference type="InterPro" id="IPR012318">
    <property type="entry name" value="HTH_CRP"/>
</dbReference>
<dbReference type="PANTHER" id="PTHR24567">
    <property type="entry name" value="CRP FAMILY TRANSCRIPTIONAL REGULATORY PROTEIN"/>
    <property type="match status" value="1"/>
</dbReference>
<dbReference type="Proteomes" id="UP000790580">
    <property type="component" value="Unassembled WGS sequence"/>
</dbReference>
<dbReference type="Pfam" id="PF00027">
    <property type="entry name" value="cNMP_binding"/>
    <property type="match status" value="1"/>
</dbReference>
<evidence type="ECO:0000313" key="8">
    <source>
        <dbReference type="Proteomes" id="UP000790580"/>
    </source>
</evidence>
<proteinExistence type="predicted"/>
<dbReference type="EMBL" id="JAHQCR010000041">
    <property type="protein sequence ID" value="MBU9721672.1"/>
    <property type="molecule type" value="Genomic_DNA"/>
</dbReference>
<comment type="caution">
    <text evidence="7">The sequence shown here is derived from an EMBL/GenBank/DDBJ whole genome shotgun (WGS) entry which is preliminary data.</text>
</comment>
<evidence type="ECO:0000259" key="6">
    <source>
        <dbReference type="PROSITE" id="PS51063"/>
    </source>
</evidence>
<name>A0ABS6JTU3_9BACI</name>
<sequence>MLRLEESLDKMWYLSKIGFFEFLPQEDLEKLGPIIHHRDIKKNTVIQKPDTVERKLFFVKEGALKIYTINEAGKVFTISLLGPYSTYGQLSSFSLGTENVFIETLCDVHLCSITEEDFQKLLKDYPDLVFKAMEILTKRLHEREKMLQMIATGSVKEQIMHLLVSMADTYGKKDNAFVDIPIPLSHQEIANMLGVTRESVSTNMCRLKKEGMIRSTGKKTIEVKQLQSLN</sequence>
<dbReference type="InterPro" id="IPR036390">
    <property type="entry name" value="WH_DNA-bd_sf"/>
</dbReference>
<dbReference type="InterPro" id="IPR050397">
    <property type="entry name" value="Env_Response_Regulators"/>
</dbReference>
<keyword evidence="2" id="KW-0238">DNA-binding</keyword>
<keyword evidence="8" id="KW-1185">Reference proteome</keyword>
<dbReference type="SMART" id="SM00419">
    <property type="entry name" value="HTH_CRP"/>
    <property type="match status" value="1"/>
</dbReference>
<keyword evidence="4" id="KW-0804">Transcription</keyword>
<protein>
    <submittedName>
        <fullName evidence="7">Crp/Fnr family transcriptional regulator</fullName>
    </submittedName>
</protein>
<dbReference type="PROSITE" id="PS50042">
    <property type="entry name" value="CNMP_BINDING_3"/>
    <property type="match status" value="1"/>
</dbReference>
<evidence type="ECO:0000313" key="7">
    <source>
        <dbReference type="EMBL" id="MBU9721672.1"/>
    </source>
</evidence>
<dbReference type="InterPro" id="IPR014710">
    <property type="entry name" value="RmlC-like_jellyroll"/>
</dbReference>
<dbReference type="InterPro" id="IPR036388">
    <property type="entry name" value="WH-like_DNA-bd_sf"/>
</dbReference>
<evidence type="ECO:0000259" key="5">
    <source>
        <dbReference type="PROSITE" id="PS50042"/>
    </source>
</evidence>
<evidence type="ECO:0000256" key="1">
    <source>
        <dbReference type="ARBA" id="ARBA00023015"/>
    </source>
</evidence>
<keyword evidence="3" id="KW-0010">Activator</keyword>
<dbReference type="SUPFAM" id="SSF46785">
    <property type="entry name" value="Winged helix' DNA-binding domain"/>
    <property type="match status" value="1"/>
</dbReference>
<keyword evidence="1" id="KW-0805">Transcription regulation</keyword>
<dbReference type="InterPro" id="IPR000595">
    <property type="entry name" value="cNMP-bd_dom"/>
</dbReference>
<dbReference type="InterPro" id="IPR018490">
    <property type="entry name" value="cNMP-bd_dom_sf"/>
</dbReference>